<dbReference type="PROSITE" id="PS51257">
    <property type="entry name" value="PROKAR_LIPOPROTEIN"/>
    <property type="match status" value="1"/>
</dbReference>
<dbReference type="Proteomes" id="UP001057753">
    <property type="component" value="Unassembled WGS sequence"/>
</dbReference>
<dbReference type="RefSeq" id="WP_257821147.1">
    <property type="nucleotide sequence ID" value="NZ_JABXYM010000001.1"/>
</dbReference>
<keyword evidence="1" id="KW-0732">Signal</keyword>
<keyword evidence="3" id="KW-1185">Reference proteome</keyword>
<evidence type="ECO:0000313" key="3">
    <source>
        <dbReference type="Proteomes" id="UP001057753"/>
    </source>
</evidence>
<reference evidence="2" key="1">
    <citation type="submission" date="2020-06" db="EMBL/GenBank/DDBJ databases">
        <title>Insight into the genomes of haloalkaliphilic bacilli from Kenyan soda lakes.</title>
        <authorList>
            <person name="Mwirichia R."/>
            <person name="Villamizar G.C."/>
            <person name="Poehlein A."/>
            <person name="Mugweru J."/>
            <person name="Kipnyargis A."/>
            <person name="Kiplimo D."/>
            <person name="Orwa P."/>
            <person name="Daniel R."/>
        </authorList>
    </citation>
    <scope>NUCLEOTIDE SEQUENCE</scope>
    <source>
        <strain evidence="2">B1096_S55</strain>
    </source>
</reference>
<sequence length="141" mass="16078">MKKILIFLLVLHILTACQTAEEGSVEKFATTNETVSQDLAEKAEETVEVLQRVEQAEAVSFNDDVYVYLNVTGFDRFFLKDIRSQAEKKLKTSLPEGKVHVSTDKKIEMEIKELKQKLGAKQITKKNVEKDTKKIKKDMEG</sequence>
<gene>
    <name evidence="2" type="ORF">HXA33_08405</name>
</gene>
<proteinExistence type="predicted"/>
<feature type="signal peptide" evidence="1">
    <location>
        <begin position="1"/>
        <end position="20"/>
    </location>
</feature>
<dbReference type="AlphaFoldDB" id="A0A9Q4B1S4"/>
<evidence type="ECO:0000313" key="2">
    <source>
        <dbReference type="EMBL" id="MCR6096575.1"/>
    </source>
</evidence>
<feature type="chain" id="PRO_5040172093" description="Sporulation lipoprotein YhcN/YlaJ (Spore_YhcN_YlaJ)" evidence="1">
    <location>
        <begin position="21"/>
        <end position="141"/>
    </location>
</feature>
<comment type="caution">
    <text evidence="2">The sequence shown here is derived from an EMBL/GenBank/DDBJ whole genome shotgun (WGS) entry which is preliminary data.</text>
</comment>
<accession>A0A9Q4B1S4</accession>
<organism evidence="2 3">
    <name type="scientific">Salipaludibacillus agaradhaerens</name>
    <name type="common">Bacillus agaradhaerens</name>
    <dbReference type="NCBI Taxonomy" id="76935"/>
    <lineage>
        <taxon>Bacteria</taxon>
        <taxon>Bacillati</taxon>
        <taxon>Bacillota</taxon>
        <taxon>Bacilli</taxon>
        <taxon>Bacillales</taxon>
        <taxon>Bacillaceae</taxon>
    </lineage>
</organism>
<protein>
    <recommendedName>
        <fullName evidence="4">Sporulation lipoprotein YhcN/YlaJ (Spore_YhcN_YlaJ)</fullName>
    </recommendedName>
</protein>
<dbReference type="EMBL" id="JABXYM010000001">
    <property type="protein sequence ID" value="MCR6096575.1"/>
    <property type="molecule type" value="Genomic_DNA"/>
</dbReference>
<name>A0A9Q4B1S4_SALAG</name>
<evidence type="ECO:0008006" key="4">
    <source>
        <dbReference type="Google" id="ProtNLM"/>
    </source>
</evidence>
<evidence type="ECO:0000256" key="1">
    <source>
        <dbReference type="SAM" id="SignalP"/>
    </source>
</evidence>